<evidence type="ECO:0000256" key="7">
    <source>
        <dbReference type="ARBA" id="ARBA00022723"/>
    </source>
</evidence>
<dbReference type="GO" id="GO:0008237">
    <property type="term" value="F:metallopeptidase activity"/>
    <property type="evidence" value="ECO:0007669"/>
    <property type="project" value="UniProtKB-KW"/>
</dbReference>
<dbReference type="GO" id="GO:0016285">
    <property type="term" value="F:alanyl aminopeptidase activity"/>
    <property type="evidence" value="ECO:0007669"/>
    <property type="project" value="UniProtKB-EC"/>
</dbReference>
<evidence type="ECO:0000256" key="9">
    <source>
        <dbReference type="ARBA" id="ARBA00022833"/>
    </source>
</evidence>
<organism evidence="16">
    <name type="scientific">Kitasatospora camelliae</name>
    <dbReference type="NCBI Taxonomy" id="3156397"/>
    <lineage>
        <taxon>Bacteria</taxon>
        <taxon>Bacillati</taxon>
        <taxon>Actinomycetota</taxon>
        <taxon>Actinomycetes</taxon>
        <taxon>Kitasatosporales</taxon>
        <taxon>Streptomycetaceae</taxon>
        <taxon>Kitasatospora</taxon>
    </lineage>
</organism>
<evidence type="ECO:0000313" key="16">
    <source>
        <dbReference type="EMBL" id="XCM84214.1"/>
    </source>
</evidence>
<dbReference type="PANTHER" id="PTHR11533">
    <property type="entry name" value="PROTEASE M1 ZINC METALLOPROTEASE"/>
    <property type="match status" value="1"/>
</dbReference>
<keyword evidence="16" id="KW-0031">Aminopeptidase</keyword>
<evidence type="ECO:0000256" key="10">
    <source>
        <dbReference type="ARBA" id="ARBA00023049"/>
    </source>
</evidence>
<comment type="cofactor">
    <cofactor evidence="2">
        <name>Zn(2+)</name>
        <dbReference type="ChEBI" id="CHEBI:29105"/>
    </cofactor>
</comment>
<dbReference type="InterPro" id="IPR050344">
    <property type="entry name" value="Peptidase_M1_aminopeptidases"/>
</dbReference>
<dbReference type="KEGG" id="kcm:ABWK59_29645"/>
<name>A0AAU8KA88_9ACTN</name>
<evidence type="ECO:0000256" key="4">
    <source>
        <dbReference type="ARBA" id="ARBA00012564"/>
    </source>
</evidence>
<gene>
    <name evidence="16" type="ORF">ABWK59_29645</name>
</gene>
<keyword evidence="13" id="KW-0732">Signal</keyword>
<evidence type="ECO:0000256" key="8">
    <source>
        <dbReference type="ARBA" id="ARBA00022801"/>
    </source>
</evidence>
<dbReference type="AlphaFoldDB" id="A0AAU8KA88"/>
<evidence type="ECO:0000256" key="11">
    <source>
        <dbReference type="ARBA" id="ARBA00029811"/>
    </source>
</evidence>
<proteinExistence type="inferred from homology"/>
<dbReference type="PRINTS" id="PR00756">
    <property type="entry name" value="ALADIPTASE"/>
</dbReference>
<comment type="catalytic activity">
    <reaction evidence="1">
        <text>Release of an N-terminal amino acid, Xaa-|-Yaa- from a peptide, amide or arylamide. Xaa is preferably Ala, but may be most amino acids including Pro (slow action). When a terminal hydrophobic residue is followed by a prolyl residue, the two may be released as an intact Xaa-Pro dipeptide.</text>
        <dbReference type="EC" id="3.4.11.2"/>
    </reaction>
</comment>
<dbReference type="InterPro" id="IPR042097">
    <property type="entry name" value="Aminopeptidase_N-like_N_sf"/>
</dbReference>
<keyword evidence="6" id="KW-0645">Protease</keyword>
<dbReference type="Gene3D" id="1.10.390.10">
    <property type="entry name" value="Neutral Protease Domain 2"/>
    <property type="match status" value="1"/>
</dbReference>
<dbReference type="GO" id="GO:0006508">
    <property type="term" value="P:proteolysis"/>
    <property type="evidence" value="ECO:0007669"/>
    <property type="project" value="UniProtKB-KW"/>
</dbReference>
<keyword evidence="7" id="KW-0479">Metal-binding</keyword>
<dbReference type="Pfam" id="PF01433">
    <property type="entry name" value="Peptidase_M1"/>
    <property type="match status" value="1"/>
</dbReference>
<keyword evidence="9" id="KW-0862">Zinc</keyword>
<dbReference type="SUPFAM" id="SSF55486">
    <property type="entry name" value="Metalloproteases ('zincins'), catalytic domain"/>
    <property type="match status" value="1"/>
</dbReference>
<dbReference type="SUPFAM" id="SSF63737">
    <property type="entry name" value="Leukotriene A4 hydrolase N-terminal domain"/>
    <property type="match status" value="1"/>
</dbReference>
<dbReference type="Pfam" id="PF17900">
    <property type="entry name" value="Peptidase_M1_N"/>
    <property type="match status" value="1"/>
</dbReference>
<dbReference type="InterPro" id="IPR027268">
    <property type="entry name" value="Peptidase_M4/M1_CTD_sf"/>
</dbReference>
<keyword evidence="8 16" id="KW-0378">Hydrolase</keyword>
<evidence type="ECO:0000256" key="5">
    <source>
        <dbReference type="ARBA" id="ARBA00015611"/>
    </source>
</evidence>
<evidence type="ECO:0000259" key="14">
    <source>
        <dbReference type="Pfam" id="PF01433"/>
    </source>
</evidence>
<keyword evidence="10" id="KW-0482">Metalloprotease</keyword>
<evidence type="ECO:0000256" key="13">
    <source>
        <dbReference type="SAM" id="SignalP"/>
    </source>
</evidence>
<dbReference type="Gene3D" id="2.60.40.1730">
    <property type="entry name" value="tricorn interacting facor f3 domain"/>
    <property type="match status" value="1"/>
</dbReference>
<evidence type="ECO:0000256" key="6">
    <source>
        <dbReference type="ARBA" id="ARBA00022670"/>
    </source>
</evidence>
<accession>A0AAU8KA88</accession>
<feature type="domain" description="Aminopeptidase N-like N-terminal" evidence="15">
    <location>
        <begin position="61"/>
        <end position="227"/>
    </location>
</feature>
<evidence type="ECO:0000256" key="3">
    <source>
        <dbReference type="ARBA" id="ARBA00010136"/>
    </source>
</evidence>
<evidence type="ECO:0000256" key="12">
    <source>
        <dbReference type="ARBA" id="ARBA00031533"/>
    </source>
</evidence>
<sequence length="513" mass="55442">MTSPRFATAVAAVTAAVCCTALAPQRALAQGSQGPGQVLSADGPADPVYPGLGNAGYDALAYDLAFDYHADTRTVSGSAAITARSLTRLERISLDAAGLAVSAVKVDGRKAEFALEGEKLTVTPARAIRPGAVLRVQVEYTADLKTVVPGTRTGWVVTKDGFAVAGQPDTAHTVFPGNDHPSDKARFTVRVTAPSELFGVANGTPVGTVERDGRTTRTYVSRDPMATELLQVSVGSYTVKERPGSRPGLRLRDVVPTARAEALEPALALTGDQLAWMEAHLGPFPFEAYGIMPADTDDPKAFDFTGLETQTLTLYKPGFLAQREQAVGSHMVHELTHSWFGNSVTPRTWADLWLNEGHADFYGLLYRYERGWPDSLGMTTLDARMQDTYAKADLWRRDSGPVAAPNAKNLFDGQRYLGGVLALYALREKVGTEVFDRIEREFLRTYRYGTASTADYIATASRVSGQDLGGFLTEWLYGTRVPAMPNHPDWTVTPAEPKLRSVPTEIPQGSALL</sequence>
<dbReference type="InterPro" id="IPR014782">
    <property type="entry name" value="Peptidase_M1_dom"/>
</dbReference>
<dbReference type="GO" id="GO:0008270">
    <property type="term" value="F:zinc ion binding"/>
    <property type="evidence" value="ECO:0007669"/>
    <property type="project" value="InterPro"/>
</dbReference>
<dbReference type="RefSeq" id="WP_354645151.1">
    <property type="nucleotide sequence ID" value="NZ_CP159872.1"/>
</dbReference>
<evidence type="ECO:0000259" key="15">
    <source>
        <dbReference type="Pfam" id="PF17900"/>
    </source>
</evidence>
<dbReference type="CDD" id="cd09603">
    <property type="entry name" value="M1_APN_like"/>
    <property type="match status" value="1"/>
</dbReference>
<reference evidence="16" key="1">
    <citation type="submission" date="2024-06" db="EMBL/GenBank/DDBJ databases">
        <title>The genome sequences of Kitasatospora sp. strain HUAS MG31.</title>
        <authorList>
            <person name="Mo P."/>
        </authorList>
    </citation>
    <scope>NUCLEOTIDE SEQUENCE</scope>
    <source>
        <strain evidence="16">HUAS MG31</strain>
    </source>
</reference>
<feature type="signal peptide" evidence="13">
    <location>
        <begin position="1"/>
        <end position="29"/>
    </location>
</feature>
<evidence type="ECO:0000256" key="1">
    <source>
        <dbReference type="ARBA" id="ARBA00000098"/>
    </source>
</evidence>
<feature type="domain" description="Peptidase M1 membrane alanine aminopeptidase" evidence="14">
    <location>
        <begin position="301"/>
        <end position="475"/>
    </location>
</feature>
<feature type="chain" id="PRO_5043358529" description="Aminopeptidase N" evidence="13">
    <location>
        <begin position="30"/>
        <end position="513"/>
    </location>
</feature>
<protein>
    <recommendedName>
        <fullName evidence="5">Aminopeptidase N</fullName>
        <ecNumber evidence="4">3.4.11.2</ecNumber>
    </recommendedName>
    <alternativeName>
        <fullName evidence="11">Alanine aminopeptidase</fullName>
    </alternativeName>
    <alternativeName>
        <fullName evidence="12">Lysyl aminopeptidase</fullName>
    </alternativeName>
</protein>
<dbReference type="InterPro" id="IPR045357">
    <property type="entry name" value="Aminopeptidase_N-like_N"/>
</dbReference>
<dbReference type="InterPro" id="IPR001930">
    <property type="entry name" value="Peptidase_M1"/>
</dbReference>
<dbReference type="EC" id="3.4.11.2" evidence="4"/>
<dbReference type="EMBL" id="CP159872">
    <property type="protein sequence ID" value="XCM84214.1"/>
    <property type="molecule type" value="Genomic_DNA"/>
</dbReference>
<evidence type="ECO:0000256" key="2">
    <source>
        <dbReference type="ARBA" id="ARBA00001947"/>
    </source>
</evidence>
<comment type="similarity">
    <text evidence="3">Belongs to the peptidase M1 family.</text>
</comment>